<feature type="compositionally biased region" description="Low complexity" evidence="1">
    <location>
        <begin position="28"/>
        <end position="38"/>
    </location>
</feature>
<organism evidence="5 6">
    <name type="scientific">Tanticharoenia sakaeratensis NBRC 103193</name>
    <dbReference type="NCBI Taxonomy" id="1231623"/>
    <lineage>
        <taxon>Bacteria</taxon>
        <taxon>Pseudomonadati</taxon>
        <taxon>Pseudomonadota</taxon>
        <taxon>Alphaproteobacteria</taxon>
        <taxon>Acetobacterales</taxon>
        <taxon>Acetobacteraceae</taxon>
        <taxon>Tanticharoenia</taxon>
    </lineage>
</organism>
<dbReference type="Pfam" id="PF17899">
    <property type="entry name" value="Peptidase_M61_N"/>
    <property type="match status" value="1"/>
</dbReference>
<reference evidence="5 6" key="1">
    <citation type="submission" date="2012-10" db="EMBL/GenBank/DDBJ databases">
        <title>Genome sequencing of Tanticharoenia sakaeratensis NBRC 103193.</title>
        <authorList>
            <person name="Azuma Y."/>
            <person name="Hadano H."/>
            <person name="Hirakawa H."/>
            <person name="Matsushita K."/>
        </authorList>
    </citation>
    <scope>NUCLEOTIDE SEQUENCE [LARGE SCALE GENOMIC DNA]</scope>
    <source>
        <strain evidence="5 6">NBRC 103193</strain>
    </source>
</reference>
<sequence length="664" mass="73197">MKRHALLAALLGSSILQAAPVFAQSRDPAAPAPGQSQPQPLPMPPPIAAPKDVPFPGTMTVHVDATDLDRHIMTIHQTIPVPADAAEKGEMVLLFPMWVPGDHSPTGVIRQFAGLNVRDGGKTVTWTRDVVDVAAFHVPVTKGSHTLDIDFKLLTPVSDNEGRVVMTPTIVNVQWNQVSLYPAGYFTRQIHVTPSLTLPHGWTYGTALRPQGTTHAAGSGDATTFQSVTYNTLVDSPLYGGRYGKRVEIDDHDGPPVYLDLFADKPESLAATPEQIEAHRNLVRQATLTFGSHHYDHYDFLLALTDELGGIGLEHHRSSENSADPGYFTKWDHTFPERDLLAHEYTHSWNGKYRRPADLWAPNFNTPERDSLLWVYEGQTQFWGNVLAARSGLVTKQQGFDALAEAAAGYDQVAGRTWRPLQDTTNDPTIAQRSVQSWRSFQRSEDYYVEGQLVWLDADSLIRQLSHDTKSIDDFAKAFFGTNDGSYVVSPYRFEDVVAALNAVQPYDWAKFLRDRLDHTGVHAPLDGLARDGWRLVFTDKPSSFAKALDSGRHAMGERYSLGLIVGHDGTIKQSIWGSPAFDAGLTRDEKILAVNGETFSGEGLTDAITSAHAPGAGPITLVIKDGTHIRTVSIPYHGGLRYPSLERIPNTPDRLSTLYAPRH</sequence>
<dbReference type="Pfam" id="PF05299">
    <property type="entry name" value="Peptidase_M61"/>
    <property type="match status" value="1"/>
</dbReference>
<evidence type="ECO:0000259" key="3">
    <source>
        <dbReference type="Pfam" id="PF05299"/>
    </source>
</evidence>
<dbReference type="InterPro" id="IPR024191">
    <property type="entry name" value="Peptidase_M61"/>
</dbReference>
<dbReference type="InterPro" id="IPR040756">
    <property type="entry name" value="Peptidase_M61_N"/>
</dbReference>
<protein>
    <recommendedName>
        <fullName evidence="7">Peptidase M61</fullName>
    </recommendedName>
</protein>
<dbReference type="InterPro" id="IPR007963">
    <property type="entry name" value="Peptidase_M61_catalytic"/>
</dbReference>
<feature type="chain" id="PRO_5002308133" description="Peptidase M61" evidence="2">
    <location>
        <begin position="19"/>
        <end position="664"/>
    </location>
</feature>
<gene>
    <name evidence="5" type="ORF">Tasa_058_034</name>
</gene>
<feature type="region of interest" description="Disordered" evidence="1">
    <location>
        <begin position="26"/>
        <end position="49"/>
    </location>
</feature>
<dbReference type="AlphaFoldDB" id="A0A0D6MQU6"/>
<evidence type="ECO:0000256" key="1">
    <source>
        <dbReference type="SAM" id="MobiDB-lite"/>
    </source>
</evidence>
<dbReference type="Gene3D" id="2.60.40.3650">
    <property type="match status" value="1"/>
</dbReference>
<dbReference type="SUPFAM" id="SSF50156">
    <property type="entry name" value="PDZ domain-like"/>
    <property type="match status" value="1"/>
</dbReference>
<accession>A0A0D6MQU6</accession>
<keyword evidence="6" id="KW-1185">Reference proteome</keyword>
<proteinExistence type="predicted"/>
<evidence type="ECO:0000313" key="5">
    <source>
        <dbReference type="EMBL" id="GAN55760.1"/>
    </source>
</evidence>
<dbReference type="PIRSF" id="PIRSF016493">
    <property type="entry name" value="Glycyl_aminpptds"/>
    <property type="match status" value="1"/>
</dbReference>
<dbReference type="InterPro" id="IPR027268">
    <property type="entry name" value="Peptidase_M4/M1_CTD_sf"/>
</dbReference>
<feature type="domain" description="Peptidase M61 N-terminal" evidence="4">
    <location>
        <begin position="61"/>
        <end position="241"/>
    </location>
</feature>
<evidence type="ECO:0000256" key="2">
    <source>
        <dbReference type="SAM" id="SignalP"/>
    </source>
</evidence>
<feature type="signal peptide" evidence="2">
    <location>
        <begin position="1"/>
        <end position="18"/>
    </location>
</feature>
<dbReference type="STRING" id="1231623.Tasa_058_034"/>
<keyword evidence="2" id="KW-0732">Signal</keyword>
<feature type="compositionally biased region" description="Pro residues" evidence="1">
    <location>
        <begin position="39"/>
        <end position="48"/>
    </location>
</feature>
<evidence type="ECO:0000259" key="4">
    <source>
        <dbReference type="Pfam" id="PF17899"/>
    </source>
</evidence>
<dbReference type="Gene3D" id="2.30.42.10">
    <property type="match status" value="1"/>
</dbReference>
<evidence type="ECO:0000313" key="6">
    <source>
        <dbReference type="Proteomes" id="UP000032679"/>
    </source>
</evidence>
<feature type="domain" description="Peptidase M61 catalytic" evidence="3">
    <location>
        <begin position="338"/>
        <end position="454"/>
    </location>
</feature>
<name>A0A0D6MQU6_9PROT</name>
<comment type="caution">
    <text evidence="5">The sequence shown here is derived from an EMBL/GenBank/DDBJ whole genome shotgun (WGS) entry which is preliminary data.</text>
</comment>
<dbReference type="EMBL" id="BALE01000058">
    <property type="protein sequence ID" value="GAN55760.1"/>
    <property type="molecule type" value="Genomic_DNA"/>
</dbReference>
<evidence type="ECO:0008006" key="7">
    <source>
        <dbReference type="Google" id="ProtNLM"/>
    </source>
</evidence>
<dbReference type="InterPro" id="IPR036034">
    <property type="entry name" value="PDZ_sf"/>
</dbReference>
<dbReference type="Gene3D" id="1.10.390.10">
    <property type="entry name" value="Neutral Protease Domain 2"/>
    <property type="match status" value="1"/>
</dbReference>
<dbReference type="Proteomes" id="UP000032679">
    <property type="component" value="Unassembled WGS sequence"/>
</dbReference>